<comment type="caution">
    <text evidence="1">The sequence shown here is derived from an EMBL/GenBank/DDBJ whole genome shotgun (WGS) entry which is preliminary data.</text>
</comment>
<reference evidence="1 2" key="1">
    <citation type="submission" date="2019-09" db="EMBL/GenBank/DDBJ databases">
        <title>Genome Sequences of Streptomyces kaniharaensis ATCC 21070.</title>
        <authorList>
            <person name="Zhu W."/>
            <person name="De Crecy-Lagard V."/>
            <person name="Richards N.G."/>
        </authorList>
    </citation>
    <scope>NUCLEOTIDE SEQUENCE [LARGE SCALE GENOMIC DNA]</scope>
    <source>
        <strain evidence="1 2">SF-557</strain>
    </source>
</reference>
<name>A0A6N7L4T4_9ACTN</name>
<evidence type="ECO:0000313" key="2">
    <source>
        <dbReference type="Proteomes" id="UP000450000"/>
    </source>
</evidence>
<proteinExistence type="predicted"/>
<keyword evidence="2" id="KW-1185">Reference proteome</keyword>
<organism evidence="1 2">
    <name type="scientific">Streptomyces kaniharaensis</name>
    <dbReference type="NCBI Taxonomy" id="212423"/>
    <lineage>
        <taxon>Bacteria</taxon>
        <taxon>Bacillati</taxon>
        <taxon>Actinomycetota</taxon>
        <taxon>Actinomycetes</taxon>
        <taxon>Kitasatosporales</taxon>
        <taxon>Streptomycetaceae</taxon>
        <taxon>Streptomyces</taxon>
    </lineage>
</organism>
<dbReference type="OrthoDB" id="4269933at2"/>
<accession>A0A6N7L4T4</accession>
<dbReference type="Proteomes" id="UP000450000">
    <property type="component" value="Unassembled WGS sequence"/>
</dbReference>
<dbReference type="AlphaFoldDB" id="A0A6N7L4T4"/>
<dbReference type="RefSeq" id="WP_153471760.1">
    <property type="nucleotide sequence ID" value="NZ_WBOF01000007.1"/>
</dbReference>
<evidence type="ECO:0000313" key="1">
    <source>
        <dbReference type="EMBL" id="MQS17917.1"/>
    </source>
</evidence>
<sequence length="76" mass="8539">MTEADFPADLLELQRRWYTAEADWAADPTEEKRTAFAAVGAELYAHPHWATVGNRHEAEMKLKQAARPDTVADPTT</sequence>
<protein>
    <submittedName>
        <fullName evidence="1">Uncharacterized protein</fullName>
    </submittedName>
</protein>
<gene>
    <name evidence="1" type="ORF">F7Q99_38450</name>
</gene>
<dbReference type="EMBL" id="WBOF01000007">
    <property type="protein sequence ID" value="MQS17917.1"/>
    <property type="molecule type" value="Genomic_DNA"/>
</dbReference>